<dbReference type="OrthoDB" id="3247165at2759"/>
<evidence type="ECO:0000313" key="3">
    <source>
        <dbReference type="Proteomes" id="UP000076761"/>
    </source>
</evidence>
<keyword evidence="3" id="KW-1185">Reference proteome</keyword>
<proteinExistence type="predicted"/>
<dbReference type="Proteomes" id="UP000076761">
    <property type="component" value="Unassembled WGS sequence"/>
</dbReference>
<feature type="region of interest" description="Disordered" evidence="1">
    <location>
        <begin position="239"/>
        <end position="280"/>
    </location>
</feature>
<evidence type="ECO:0000256" key="1">
    <source>
        <dbReference type="SAM" id="MobiDB-lite"/>
    </source>
</evidence>
<gene>
    <name evidence="2" type="ORF">NEOLEDRAFT_1069101</name>
</gene>
<evidence type="ECO:0000313" key="2">
    <source>
        <dbReference type="EMBL" id="KZT23610.1"/>
    </source>
</evidence>
<name>A0A165RCE8_9AGAM</name>
<reference evidence="2 3" key="1">
    <citation type="journal article" date="2016" name="Mol. Biol. Evol.">
        <title>Comparative Genomics of Early-Diverging Mushroom-Forming Fungi Provides Insights into the Origins of Lignocellulose Decay Capabilities.</title>
        <authorList>
            <person name="Nagy L.G."/>
            <person name="Riley R."/>
            <person name="Tritt A."/>
            <person name="Adam C."/>
            <person name="Daum C."/>
            <person name="Floudas D."/>
            <person name="Sun H."/>
            <person name="Yadav J.S."/>
            <person name="Pangilinan J."/>
            <person name="Larsson K.H."/>
            <person name="Matsuura K."/>
            <person name="Barry K."/>
            <person name="Labutti K."/>
            <person name="Kuo R."/>
            <person name="Ohm R.A."/>
            <person name="Bhattacharya S.S."/>
            <person name="Shirouzu T."/>
            <person name="Yoshinaga Y."/>
            <person name="Martin F.M."/>
            <person name="Grigoriev I.V."/>
            <person name="Hibbett D.S."/>
        </authorList>
    </citation>
    <scope>NUCLEOTIDE SEQUENCE [LARGE SCALE GENOMIC DNA]</scope>
    <source>
        <strain evidence="2 3">HHB14362 ss-1</strain>
    </source>
</reference>
<sequence>MPVLIKKNEATECCITNGAEARVVSWHIDHSIGTPILATLFVELINPPRPVQLRDLPLNVVPLTRHTVNIECKMPNDKIELVTWQQIPVLPNFAMTDYASQGRTRPNNVVDLNNCSSHQSYYTTLSRSASAAGTIIVQGFDPRKIMGGASGYLRQEFRELEILDDITKLKFNGLLPGHIQGHRRNTLVRAYQHWKKDECPKHVHAAIKWSKADPLDTIEYTEDAKWEILSGNSRKLKATKKIPTDEPPKAEPANEVMSSKIPGAVNSGQTEPRLNSTGINSSSNSQPVGFIWSSLYSCAYDALLTIVYNLWSENKEKWSNKLKINDNMTSLISSFLEIVQEDVTMEMGRDQLRANLNSLDRSWFPLRRGQGTGISDLCEELMKSTSIGSTTSKCDICGRESVRQMENLSFDCLNLDRDENLTGTDSTITKWLETYLNPEGIESGRICCRQKQIITNRLTNLPCLMAFNIASANIALNKSFSLRLRNNRKYHLTGIIYFGNYHFNCRFIDKKGNIWYNDGMETGRECRLDGNLSNVSLSDLNICRGKNIATVIYAQRY</sequence>
<feature type="compositionally biased region" description="Polar residues" evidence="1">
    <location>
        <begin position="266"/>
        <end position="280"/>
    </location>
</feature>
<dbReference type="InParanoid" id="A0A165RCE8"/>
<organism evidence="2 3">
    <name type="scientific">Neolentinus lepideus HHB14362 ss-1</name>
    <dbReference type="NCBI Taxonomy" id="1314782"/>
    <lineage>
        <taxon>Eukaryota</taxon>
        <taxon>Fungi</taxon>
        <taxon>Dikarya</taxon>
        <taxon>Basidiomycota</taxon>
        <taxon>Agaricomycotina</taxon>
        <taxon>Agaricomycetes</taxon>
        <taxon>Gloeophyllales</taxon>
        <taxon>Gloeophyllaceae</taxon>
        <taxon>Neolentinus</taxon>
    </lineage>
</organism>
<protein>
    <submittedName>
        <fullName evidence="2">Uncharacterized protein</fullName>
    </submittedName>
</protein>
<dbReference type="STRING" id="1314782.A0A165RCE8"/>
<dbReference type="AlphaFoldDB" id="A0A165RCE8"/>
<dbReference type="EMBL" id="KV425583">
    <property type="protein sequence ID" value="KZT23610.1"/>
    <property type="molecule type" value="Genomic_DNA"/>
</dbReference>
<accession>A0A165RCE8</accession>